<organism evidence="1 2">
    <name type="scientific">Nonomuraea glycinis</name>
    <dbReference type="NCBI Taxonomy" id="2047744"/>
    <lineage>
        <taxon>Bacteria</taxon>
        <taxon>Bacillati</taxon>
        <taxon>Actinomycetota</taxon>
        <taxon>Actinomycetes</taxon>
        <taxon>Streptosporangiales</taxon>
        <taxon>Streptosporangiaceae</taxon>
        <taxon>Nonomuraea</taxon>
    </lineage>
</organism>
<name>A0A918AFU8_9ACTN</name>
<dbReference type="AlphaFoldDB" id="A0A918AFU8"/>
<dbReference type="Proteomes" id="UP000660745">
    <property type="component" value="Unassembled WGS sequence"/>
</dbReference>
<dbReference type="EMBL" id="BMNK01000029">
    <property type="protein sequence ID" value="GGP18289.1"/>
    <property type="molecule type" value="Genomic_DNA"/>
</dbReference>
<sequence length="369" mass="41127">MSGLISVYAGASGWLPDGMSITWIKGRQFDEVVRELGGDPAWVHPATFDEVSGLASDLIDGPDQAVLLAARHGEWTVLLEEFCGYGHEKVVRLSGSGAALGLQWTINRAASVKYAESGQLVAWFDPADLDTVSPSSGRAWLESLPVTPDQWHEHWQSTALALGEELSGIRLDQDWMTRQHLCVVIGSGPLVVPEPEDFQVEEWMIPSLQGDTRLRDLASTPTGERKHEIIAFAVEIALTYVQPAHPYEHEAISLITQHARNATTERVRTELQRPRDELRQELEAIAQTWPDPADGYSEYLEHTKDPVYRAKAARAIFLDIVQHALNTDLGEAAQLTPDRLNGLPLSIEDQIKSRLLYRLGYYMKYGRNA</sequence>
<reference evidence="1" key="2">
    <citation type="submission" date="2020-09" db="EMBL/GenBank/DDBJ databases">
        <authorList>
            <person name="Sun Q."/>
            <person name="Zhou Y."/>
        </authorList>
    </citation>
    <scope>NUCLEOTIDE SEQUENCE</scope>
    <source>
        <strain evidence="1">CGMCC 4.7430</strain>
    </source>
</reference>
<accession>A0A918AFU8</accession>
<proteinExistence type="predicted"/>
<reference evidence="1" key="1">
    <citation type="journal article" date="2014" name="Int. J. Syst. Evol. Microbiol.">
        <title>Complete genome sequence of Corynebacterium casei LMG S-19264T (=DSM 44701T), isolated from a smear-ripened cheese.</title>
        <authorList>
            <consortium name="US DOE Joint Genome Institute (JGI-PGF)"/>
            <person name="Walter F."/>
            <person name="Albersmeier A."/>
            <person name="Kalinowski J."/>
            <person name="Ruckert C."/>
        </authorList>
    </citation>
    <scope>NUCLEOTIDE SEQUENCE</scope>
    <source>
        <strain evidence="1">CGMCC 4.7430</strain>
    </source>
</reference>
<dbReference type="RefSeq" id="WP_189144925.1">
    <property type="nucleotide sequence ID" value="NZ_BMNK01000029.1"/>
</dbReference>
<comment type="caution">
    <text evidence="1">The sequence shown here is derived from an EMBL/GenBank/DDBJ whole genome shotgun (WGS) entry which is preliminary data.</text>
</comment>
<evidence type="ECO:0000313" key="2">
    <source>
        <dbReference type="Proteomes" id="UP000660745"/>
    </source>
</evidence>
<evidence type="ECO:0000313" key="1">
    <source>
        <dbReference type="EMBL" id="GGP18289.1"/>
    </source>
</evidence>
<gene>
    <name evidence="1" type="ORF">GCM10012278_89940</name>
</gene>
<protein>
    <submittedName>
        <fullName evidence="1">Uncharacterized protein</fullName>
    </submittedName>
</protein>
<keyword evidence="2" id="KW-1185">Reference proteome</keyword>